<accession>A0A0E9VEA8</accession>
<protein>
    <submittedName>
        <fullName evidence="1">Uncharacterized protein</fullName>
    </submittedName>
</protein>
<proteinExistence type="predicted"/>
<evidence type="ECO:0000313" key="1">
    <source>
        <dbReference type="EMBL" id="JAH75775.1"/>
    </source>
</evidence>
<dbReference type="AlphaFoldDB" id="A0A0E9VEA8"/>
<reference evidence="1" key="1">
    <citation type="submission" date="2014-11" db="EMBL/GenBank/DDBJ databases">
        <authorList>
            <person name="Amaro Gonzalez C."/>
        </authorList>
    </citation>
    <scope>NUCLEOTIDE SEQUENCE</scope>
</reference>
<reference evidence="1" key="2">
    <citation type="journal article" date="2015" name="Fish Shellfish Immunol.">
        <title>Early steps in the European eel (Anguilla anguilla)-Vibrio vulnificus interaction in the gills: Role of the RtxA13 toxin.</title>
        <authorList>
            <person name="Callol A."/>
            <person name="Pajuelo D."/>
            <person name="Ebbesson L."/>
            <person name="Teles M."/>
            <person name="MacKenzie S."/>
            <person name="Amaro C."/>
        </authorList>
    </citation>
    <scope>NUCLEOTIDE SEQUENCE</scope>
</reference>
<name>A0A0E9VEA8_ANGAN</name>
<sequence>MRNPTKHSLSAVKIRLSHWKPTDFLYVLQHQTEILK</sequence>
<dbReference type="EMBL" id="GBXM01032802">
    <property type="protein sequence ID" value="JAH75775.1"/>
    <property type="molecule type" value="Transcribed_RNA"/>
</dbReference>
<organism evidence="1">
    <name type="scientific">Anguilla anguilla</name>
    <name type="common">European freshwater eel</name>
    <name type="synonym">Muraena anguilla</name>
    <dbReference type="NCBI Taxonomy" id="7936"/>
    <lineage>
        <taxon>Eukaryota</taxon>
        <taxon>Metazoa</taxon>
        <taxon>Chordata</taxon>
        <taxon>Craniata</taxon>
        <taxon>Vertebrata</taxon>
        <taxon>Euteleostomi</taxon>
        <taxon>Actinopterygii</taxon>
        <taxon>Neopterygii</taxon>
        <taxon>Teleostei</taxon>
        <taxon>Anguilliformes</taxon>
        <taxon>Anguillidae</taxon>
        <taxon>Anguilla</taxon>
    </lineage>
</organism>